<keyword evidence="1" id="KW-0805">Transcription regulation</keyword>
<keyword evidence="6" id="KW-1185">Reference proteome</keyword>
<proteinExistence type="predicted"/>
<dbReference type="InterPro" id="IPR028978">
    <property type="entry name" value="Chorismate_lyase_/UTRA_dom_sf"/>
</dbReference>
<dbReference type="OrthoDB" id="8584262at2"/>
<dbReference type="PANTHER" id="PTHR44846">
    <property type="entry name" value="MANNOSYL-D-GLYCERATE TRANSPORT/METABOLISM SYSTEM REPRESSOR MNGR-RELATED"/>
    <property type="match status" value="1"/>
</dbReference>
<dbReference type="Gene3D" id="3.40.1410.10">
    <property type="entry name" value="Chorismate lyase-like"/>
    <property type="match status" value="1"/>
</dbReference>
<protein>
    <submittedName>
        <fullName evidence="5">GntR family transcriptional regulator</fullName>
    </submittedName>
</protein>
<dbReference type="EMBL" id="RXOE01000005">
    <property type="protein sequence ID" value="RTQ32891.1"/>
    <property type="molecule type" value="Genomic_DNA"/>
</dbReference>
<dbReference type="InterPro" id="IPR000524">
    <property type="entry name" value="Tscrpt_reg_HTH_GntR"/>
</dbReference>
<keyword evidence="2" id="KW-0238">DNA-binding</keyword>
<gene>
    <name evidence="5" type="ORF">EJP69_19470</name>
</gene>
<dbReference type="AlphaFoldDB" id="A0A431TJ02"/>
<dbReference type="RefSeq" id="WP_126472152.1">
    <property type="nucleotide sequence ID" value="NZ_RXOE01000005.1"/>
</dbReference>
<evidence type="ECO:0000259" key="4">
    <source>
        <dbReference type="PROSITE" id="PS50949"/>
    </source>
</evidence>
<dbReference type="InterPro" id="IPR036388">
    <property type="entry name" value="WH-like_DNA-bd_sf"/>
</dbReference>
<keyword evidence="3" id="KW-0804">Transcription</keyword>
<dbReference type="CDD" id="cd07377">
    <property type="entry name" value="WHTH_GntR"/>
    <property type="match status" value="1"/>
</dbReference>
<dbReference type="GO" id="GO:0003700">
    <property type="term" value="F:DNA-binding transcription factor activity"/>
    <property type="evidence" value="ECO:0007669"/>
    <property type="project" value="InterPro"/>
</dbReference>
<dbReference type="PROSITE" id="PS50949">
    <property type="entry name" value="HTH_GNTR"/>
    <property type="match status" value="1"/>
</dbReference>
<evidence type="ECO:0000313" key="5">
    <source>
        <dbReference type="EMBL" id="RTQ32891.1"/>
    </source>
</evidence>
<accession>A0A431TJ02</accession>
<evidence type="ECO:0000256" key="2">
    <source>
        <dbReference type="ARBA" id="ARBA00023125"/>
    </source>
</evidence>
<dbReference type="SMART" id="SM00866">
    <property type="entry name" value="UTRA"/>
    <property type="match status" value="1"/>
</dbReference>
<dbReference type="Pfam" id="PF07702">
    <property type="entry name" value="UTRA"/>
    <property type="match status" value="1"/>
</dbReference>
<dbReference type="SMART" id="SM00345">
    <property type="entry name" value="HTH_GNTR"/>
    <property type="match status" value="1"/>
</dbReference>
<dbReference type="FunFam" id="1.10.10.10:FF:000079">
    <property type="entry name" value="GntR family transcriptional regulator"/>
    <property type="match status" value="1"/>
</dbReference>
<dbReference type="GO" id="GO:0003677">
    <property type="term" value="F:DNA binding"/>
    <property type="evidence" value="ECO:0007669"/>
    <property type="project" value="UniProtKB-KW"/>
</dbReference>
<name>A0A431TJ02_9BURK</name>
<evidence type="ECO:0000256" key="3">
    <source>
        <dbReference type="ARBA" id="ARBA00023163"/>
    </source>
</evidence>
<dbReference type="SUPFAM" id="SSF46785">
    <property type="entry name" value="Winged helix' DNA-binding domain"/>
    <property type="match status" value="1"/>
</dbReference>
<feature type="domain" description="HTH gntR-type" evidence="4">
    <location>
        <begin position="15"/>
        <end position="83"/>
    </location>
</feature>
<dbReference type="Pfam" id="PF00392">
    <property type="entry name" value="GntR"/>
    <property type="match status" value="1"/>
</dbReference>
<dbReference type="SUPFAM" id="SSF64288">
    <property type="entry name" value="Chorismate lyase-like"/>
    <property type="match status" value="1"/>
</dbReference>
<comment type="caution">
    <text evidence="5">The sequence shown here is derived from an EMBL/GenBank/DDBJ whole genome shotgun (WGS) entry which is preliminary data.</text>
</comment>
<dbReference type="InterPro" id="IPR011663">
    <property type="entry name" value="UTRA"/>
</dbReference>
<dbReference type="InterPro" id="IPR036390">
    <property type="entry name" value="WH_DNA-bd_sf"/>
</dbReference>
<dbReference type="GO" id="GO:0045892">
    <property type="term" value="P:negative regulation of DNA-templated transcription"/>
    <property type="evidence" value="ECO:0007669"/>
    <property type="project" value="TreeGrafter"/>
</dbReference>
<reference evidence="5 6" key="1">
    <citation type="submission" date="2018-12" db="EMBL/GenBank/DDBJ databases">
        <title>The genome of Variovorax gossypii DSM 100435.</title>
        <authorList>
            <person name="Gao J."/>
            <person name="Sun J."/>
        </authorList>
    </citation>
    <scope>NUCLEOTIDE SEQUENCE [LARGE SCALE GENOMIC DNA]</scope>
    <source>
        <strain evidence="5 6">DSM 100435</strain>
    </source>
</reference>
<dbReference type="PRINTS" id="PR00035">
    <property type="entry name" value="HTHGNTR"/>
</dbReference>
<evidence type="ECO:0000313" key="6">
    <source>
        <dbReference type="Proteomes" id="UP000267418"/>
    </source>
</evidence>
<dbReference type="Gene3D" id="1.10.10.10">
    <property type="entry name" value="Winged helix-like DNA-binding domain superfamily/Winged helix DNA-binding domain"/>
    <property type="match status" value="1"/>
</dbReference>
<organism evidence="5 6">
    <name type="scientific">Variovorax gossypii</name>
    <dbReference type="NCBI Taxonomy" id="1679495"/>
    <lineage>
        <taxon>Bacteria</taxon>
        <taxon>Pseudomonadati</taxon>
        <taxon>Pseudomonadota</taxon>
        <taxon>Betaproteobacteria</taxon>
        <taxon>Burkholderiales</taxon>
        <taxon>Comamonadaceae</taxon>
        <taxon>Variovorax</taxon>
    </lineage>
</organism>
<evidence type="ECO:0000256" key="1">
    <source>
        <dbReference type="ARBA" id="ARBA00023015"/>
    </source>
</evidence>
<sequence length="257" mass="28588">MSPAKALEPIAFSPVPLYTQVRETLRERILDGTYAPHAQLPSESEMVSLFKVSRITVRQALSDLQRENLIFKIPGKGTFVAKPKAFQHLGQLEGFAEAMERMGYEIRNQVTSHKTVPASPRVAQRLGLAEGNPVAQIKRVRHLNRAPVSYEVTYLPHAIGERLRQADLAGRDIFLILENDYGIALGHADLQIDAMLADEVLARALVVAEGAAVLRVERLTYTADGAPLDFEDLYFRGDAFQHRLRIARAIPSTKVNP</sequence>
<dbReference type="Proteomes" id="UP000267418">
    <property type="component" value="Unassembled WGS sequence"/>
</dbReference>
<dbReference type="PANTHER" id="PTHR44846:SF1">
    <property type="entry name" value="MANNOSYL-D-GLYCERATE TRANSPORT_METABOLISM SYSTEM REPRESSOR MNGR-RELATED"/>
    <property type="match status" value="1"/>
</dbReference>
<dbReference type="InterPro" id="IPR050679">
    <property type="entry name" value="Bact_HTH_transcr_reg"/>
</dbReference>